<feature type="compositionally biased region" description="Polar residues" evidence="1">
    <location>
        <begin position="264"/>
        <end position="278"/>
    </location>
</feature>
<comment type="caution">
    <text evidence="3">The sequence shown here is derived from an EMBL/GenBank/DDBJ whole genome shotgun (WGS) entry which is preliminary data.</text>
</comment>
<feature type="region of interest" description="Disordered" evidence="1">
    <location>
        <begin position="263"/>
        <end position="289"/>
    </location>
</feature>
<proteinExistence type="predicted"/>
<dbReference type="EMBL" id="JAQQPM010000004">
    <property type="protein sequence ID" value="KAK2070693.1"/>
    <property type="molecule type" value="Genomic_DNA"/>
</dbReference>
<dbReference type="GO" id="GO:0005737">
    <property type="term" value="C:cytoplasm"/>
    <property type="evidence" value="ECO:0007669"/>
    <property type="project" value="TreeGrafter"/>
</dbReference>
<gene>
    <name evidence="3" type="ORF">P8C59_005169</name>
</gene>
<dbReference type="PANTHER" id="PTHR21367:SF1">
    <property type="entry name" value="ARGINYL-TRNA--PROTEIN TRANSFERASE 1"/>
    <property type="match status" value="1"/>
</dbReference>
<dbReference type="PANTHER" id="PTHR21367">
    <property type="entry name" value="ARGININE-TRNA-PROTEIN TRANSFERASE 1"/>
    <property type="match status" value="1"/>
</dbReference>
<keyword evidence="4" id="KW-1185">Reference proteome</keyword>
<evidence type="ECO:0000313" key="4">
    <source>
        <dbReference type="Proteomes" id="UP001217918"/>
    </source>
</evidence>
<dbReference type="Pfam" id="PF04377">
    <property type="entry name" value="ATE_C"/>
    <property type="match status" value="1"/>
</dbReference>
<dbReference type="GO" id="GO:0004057">
    <property type="term" value="F:arginyl-tRNA--protein transferase activity"/>
    <property type="evidence" value="ECO:0007669"/>
    <property type="project" value="InterPro"/>
</dbReference>
<dbReference type="InterPro" id="IPR030700">
    <property type="entry name" value="N-end_Aminoacyl_Trfase"/>
</dbReference>
<dbReference type="InterPro" id="IPR007472">
    <property type="entry name" value="N-end_Aminoacyl_Trfase_C"/>
</dbReference>
<name>A0AAD9I4A7_9PEZI</name>
<dbReference type="Proteomes" id="UP001217918">
    <property type="component" value="Unassembled WGS sequence"/>
</dbReference>
<sequence length="372" mass="42474">MDSTSMPTTHGAAAPSYIYPIGYSNSSDCGYCRGGQSRKRFSYYASTTSLSPSFYQELVNRCWQTGRKSVHQAKKRDNAFDLVERISEPEFARLRTPPDPEHQFVVTLERDTFTEEKYAVYENYQRMVHQESLDKTSRAGFKRAVYFLYHEDIQHLNPGKLGALREIALAAEHGYRWWYSGYYIHSCPKMRYKIDYAPQYILDPETLAWDLLDAESLTLFEKGRYVSISMERASSSGTEKTCTAVDARPSAVYTHVQEVWTVEGQENSKQPSVNTNNQIDDDDEEGDEEDFLLTSNMPGIPSLQDMQQLGMGGLQLRAHRLDHHFRVSDLAVWTDDNVARYGTLEARVAELVAAVGPDLMGEMCLDFCHQKI</sequence>
<evidence type="ECO:0000256" key="1">
    <source>
        <dbReference type="SAM" id="MobiDB-lite"/>
    </source>
</evidence>
<evidence type="ECO:0000259" key="2">
    <source>
        <dbReference type="Pfam" id="PF04377"/>
    </source>
</evidence>
<feature type="compositionally biased region" description="Acidic residues" evidence="1">
    <location>
        <begin position="279"/>
        <end position="289"/>
    </location>
</feature>
<accession>A0AAD9I4A7</accession>
<evidence type="ECO:0000313" key="3">
    <source>
        <dbReference type="EMBL" id="KAK2070693.1"/>
    </source>
</evidence>
<dbReference type="AlphaFoldDB" id="A0AAD9I4A7"/>
<organism evidence="3 4">
    <name type="scientific">Phyllachora maydis</name>
    <dbReference type="NCBI Taxonomy" id="1825666"/>
    <lineage>
        <taxon>Eukaryota</taxon>
        <taxon>Fungi</taxon>
        <taxon>Dikarya</taxon>
        <taxon>Ascomycota</taxon>
        <taxon>Pezizomycotina</taxon>
        <taxon>Sordariomycetes</taxon>
        <taxon>Sordariomycetidae</taxon>
        <taxon>Phyllachorales</taxon>
        <taxon>Phyllachoraceae</taxon>
        <taxon>Phyllachora</taxon>
    </lineage>
</organism>
<feature type="domain" description="N-end rule aminoacyl transferase C-terminal" evidence="2">
    <location>
        <begin position="144"/>
        <end position="203"/>
    </location>
</feature>
<protein>
    <recommendedName>
        <fullName evidence="2">N-end rule aminoacyl transferase C-terminal domain-containing protein</fullName>
    </recommendedName>
</protein>
<reference evidence="3" key="1">
    <citation type="journal article" date="2023" name="Mol. Plant Microbe Interact.">
        <title>Elucidating the Obligate Nature and Biological Capacity of an Invasive Fungal Corn Pathogen.</title>
        <authorList>
            <person name="MacCready J.S."/>
            <person name="Roggenkamp E.M."/>
            <person name="Gdanetz K."/>
            <person name="Chilvers M.I."/>
        </authorList>
    </citation>
    <scope>NUCLEOTIDE SEQUENCE</scope>
    <source>
        <strain evidence="3">PM02</strain>
    </source>
</reference>